<dbReference type="SUPFAM" id="SSF53335">
    <property type="entry name" value="S-adenosyl-L-methionine-dependent methyltransferases"/>
    <property type="match status" value="1"/>
</dbReference>
<evidence type="ECO:0000313" key="9">
    <source>
        <dbReference type="Proteomes" id="UP000245507"/>
    </source>
</evidence>
<dbReference type="Proteomes" id="UP000245507">
    <property type="component" value="Unassembled WGS sequence"/>
</dbReference>
<evidence type="ECO:0000259" key="7">
    <source>
        <dbReference type="Pfam" id="PF05175"/>
    </source>
</evidence>
<gene>
    <name evidence="8" type="ORF">DJ010_09775</name>
</gene>
<dbReference type="GO" id="GO:0032259">
    <property type="term" value="P:methylation"/>
    <property type="evidence" value="ECO:0007669"/>
    <property type="project" value="UniProtKB-KW"/>
</dbReference>
<dbReference type="PANTHER" id="PTHR18895:SF74">
    <property type="entry name" value="MTRF1L RELEASE FACTOR GLUTAMINE METHYLTRANSFERASE"/>
    <property type="match status" value="1"/>
</dbReference>
<organism evidence="8 9">
    <name type="scientific">Nocardioides silvaticus</name>
    <dbReference type="NCBI Taxonomy" id="2201891"/>
    <lineage>
        <taxon>Bacteria</taxon>
        <taxon>Bacillati</taxon>
        <taxon>Actinomycetota</taxon>
        <taxon>Actinomycetes</taxon>
        <taxon>Propionibacteriales</taxon>
        <taxon>Nocardioidaceae</taxon>
        <taxon>Nocardioides</taxon>
    </lineage>
</organism>
<dbReference type="EMBL" id="QGDD01000003">
    <property type="protein sequence ID" value="PWN03382.1"/>
    <property type="molecule type" value="Genomic_DNA"/>
</dbReference>
<dbReference type="GO" id="GO:0102559">
    <property type="term" value="F:peptide chain release factor N(5)-glutamine methyltransferase activity"/>
    <property type="evidence" value="ECO:0007669"/>
    <property type="project" value="UniProtKB-EC"/>
</dbReference>
<accession>A0A316TM41</accession>
<evidence type="ECO:0000256" key="4">
    <source>
        <dbReference type="ARBA" id="ARBA00022691"/>
    </source>
</evidence>
<protein>
    <recommendedName>
        <fullName evidence="1">peptide chain release factor N(5)-glutamine methyltransferase</fullName>
        <ecNumber evidence="1">2.1.1.297</ecNumber>
    </recommendedName>
</protein>
<evidence type="ECO:0000256" key="6">
    <source>
        <dbReference type="SAM" id="MobiDB-lite"/>
    </source>
</evidence>
<keyword evidence="3" id="KW-0808">Transferase</keyword>
<comment type="caution">
    <text evidence="8">The sequence shown here is derived from an EMBL/GenBank/DDBJ whole genome shotgun (WGS) entry which is preliminary data.</text>
</comment>
<evidence type="ECO:0000313" key="8">
    <source>
        <dbReference type="EMBL" id="PWN03382.1"/>
    </source>
</evidence>
<dbReference type="CDD" id="cd02440">
    <property type="entry name" value="AdoMet_MTases"/>
    <property type="match status" value="1"/>
</dbReference>
<sequence>MPCARAGRCTCATTSDPTVPDLDPLVRRLRAAGCVFAEDEAAVLAATADGPELELLVERRVAGEPLEHLVGWADFAGVRVALDPGVFVPRQRTAFLVELAVDRLGAGGVVVDLCCGSGALGLTIAHRHPGVELHAADVDPVAVACARRNLAPVGGTVHHGDLDHPLPDRLRGRVDVLVANVPYVPTDAVALMPPESRDHEPRATVDGGADGLDVVRRLAGRAPEWLAPGGHLLVETGTDQAHVAAAAFATAGLAPTVHQDEDRGATAVSGQRPRDPVP</sequence>
<keyword evidence="9" id="KW-1185">Reference proteome</keyword>
<dbReference type="Pfam" id="PF05175">
    <property type="entry name" value="MTS"/>
    <property type="match status" value="1"/>
</dbReference>
<comment type="catalytic activity">
    <reaction evidence="5">
        <text>L-glutaminyl-[peptide chain release factor] + S-adenosyl-L-methionine = N(5)-methyl-L-glutaminyl-[peptide chain release factor] + S-adenosyl-L-homocysteine + H(+)</text>
        <dbReference type="Rhea" id="RHEA:42896"/>
        <dbReference type="Rhea" id="RHEA-COMP:10271"/>
        <dbReference type="Rhea" id="RHEA-COMP:10272"/>
        <dbReference type="ChEBI" id="CHEBI:15378"/>
        <dbReference type="ChEBI" id="CHEBI:30011"/>
        <dbReference type="ChEBI" id="CHEBI:57856"/>
        <dbReference type="ChEBI" id="CHEBI:59789"/>
        <dbReference type="ChEBI" id="CHEBI:61891"/>
        <dbReference type="EC" id="2.1.1.297"/>
    </reaction>
</comment>
<dbReference type="InterPro" id="IPR004556">
    <property type="entry name" value="HemK-like"/>
</dbReference>
<dbReference type="AlphaFoldDB" id="A0A316TM41"/>
<name>A0A316TM41_9ACTN</name>
<dbReference type="OrthoDB" id="9800643at2"/>
<evidence type="ECO:0000256" key="3">
    <source>
        <dbReference type="ARBA" id="ARBA00022679"/>
    </source>
</evidence>
<dbReference type="NCBIfam" id="TIGR03704">
    <property type="entry name" value="PrmC_rel_meth"/>
    <property type="match status" value="1"/>
</dbReference>
<dbReference type="Gene3D" id="3.40.50.150">
    <property type="entry name" value="Vaccinia Virus protein VP39"/>
    <property type="match status" value="1"/>
</dbReference>
<proteinExistence type="predicted"/>
<dbReference type="InterPro" id="IPR022446">
    <property type="entry name" value="MeTrfrase_put"/>
</dbReference>
<reference evidence="8 9" key="1">
    <citation type="submission" date="2018-05" db="EMBL/GenBank/DDBJ databases">
        <title>Nocardioides silvaticus genome.</title>
        <authorList>
            <person name="Li C."/>
            <person name="Wang G."/>
        </authorList>
    </citation>
    <scope>NUCLEOTIDE SEQUENCE [LARGE SCALE GENOMIC DNA]</scope>
    <source>
        <strain evidence="8 9">CCTCC AB 2018079</strain>
    </source>
</reference>
<dbReference type="InterPro" id="IPR029063">
    <property type="entry name" value="SAM-dependent_MTases_sf"/>
</dbReference>
<dbReference type="InterPro" id="IPR007848">
    <property type="entry name" value="Small_mtfrase_dom"/>
</dbReference>
<dbReference type="NCBIfam" id="TIGR00536">
    <property type="entry name" value="hemK_fam"/>
    <property type="match status" value="1"/>
</dbReference>
<evidence type="ECO:0000256" key="1">
    <source>
        <dbReference type="ARBA" id="ARBA00012771"/>
    </source>
</evidence>
<keyword evidence="4" id="KW-0949">S-adenosyl-L-methionine</keyword>
<feature type="domain" description="Methyltransferase small" evidence="7">
    <location>
        <begin position="81"/>
        <end position="184"/>
    </location>
</feature>
<keyword evidence="2" id="KW-0489">Methyltransferase</keyword>
<evidence type="ECO:0000256" key="5">
    <source>
        <dbReference type="ARBA" id="ARBA00048391"/>
    </source>
</evidence>
<dbReference type="InterPro" id="IPR050320">
    <property type="entry name" value="N5-glutamine_MTase"/>
</dbReference>
<feature type="region of interest" description="Disordered" evidence="6">
    <location>
        <begin position="255"/>
        <end position="278"/>
    </location>
</feature>
<dbReference type="EC" id="2.1.1.297" evidence="1"/>
<evidence type="ECO:0000256" key="2">
    <source>
        <dbReference type="ARBA" id="ARBA00022603"/>
    </source>
</evidence>
<dbReference type="PANTHER" id="PTHR18895">
    <property type="entry name" value="HEMK METHYLTRANSFERASE"/>
    <property type="match status" value="1"/>
</dbReference>